<dbReference type="AlphaFoldDB" id="A0A5S4F5U3"/>
<dbReference type="EMBL" id="VCKY01000155">
    <property type="protein sequence ID" value="TMR11512.1"/>
    <property type="molecule type" value="Genomic_DNA"/>
</dbReference>
<feature type="region of interest" description="Disordered" evidence="1">
    <location>
        <begin position="1"/>
        <end position="22"/>
    </location>
</feature>
<keyword evidence="3" id="KW-1185">Reference proteome</keyword>
<name>A0A5S4F5U3_9ACTN</name>
<dbReference type="InterPro" id="IPR046214">
    <property type="entry name" value="DUF6247"/>
</dbReference>
<dbReference type="Pfam" id="PF19760">
    <property type="entry name" value="DUF6247"/>
    <property type="match status" value="1"/>
</dbReference>
<proteinExistence type="predicted"/>
<accession>A0A5S4F5U3</accession>
<evidence type="ECO:0000256" key="1">
    <source>
        <dbReference type="SAM" id="MobiDB-lite"/>
    </source>
</evidence>
<comment type="caution">
    <text evidence="2">The sequence shown here is derived from an EMBL/GenBank/DDBJ whole genome shotgun (WGS) entry which is preliminary data.</text>
</comment>
<dbReference type="OrthoDB" id="3533046at2"/>
<organism evidence="2 3">
    <name type="scientific">Nonomuraea turkmeniaca</name>
    <dbReference type="NCBI Taxonomy" id="103838"/>
    <lineage>
        <taxon>Bacteria</taxon>
        <taxon>Bacillati</taxon>
        <taxon>Actinomycetota</taxon>
        <taxon>Actinomycetes</taxon>
        <taxon>Streptosporangiales</taxon>
        <taxon>Streptosporangiaceae</taxon>
        <taxon>Nonomuraea</taxon>
    </lineage>
</organism>
<dbReference type="RefSeq" id="WP_138671032.1">
    <property type="nucleotide sequence ID" value="NZ_VCKY01000155.1"/>
</dbReference>
<reference evidence="2 3" key="1">
    <citation type="submission" date="2019-05" db="EMBL/GenBank/DDBJ databases">
        <title>Draft genome sequence of Nonomuraea turkmeniaca DSM 43926.</title>
        <authorList>
            <person name="Saricaoglu S."/>
            <person name="Isik K."/>
        </authorList>
    </citation>
    <scope>NUCLEOTIDE SEQUENCE [LARGE SCALE GENOMIC DNA]</scope>
    <source>
        <strain evidence="2 3">DSM 43926</strain>
    </source>
</reference>
<evidence type="ECO:0000313" key="3">
    <source>
        <dbReference type="Proteomes" id="UP000309128"/>
    </source>
</evidence>
<sequence>MTAEPHGAHRTPAEIRASIRDDRSPKAIRAALPTEDRGLFDHEYRVALDQAKVSYDLAPVHAFQDRWWAIAVMKADPDDYLRMLETAERVAHRAERGE</sequence>
<evidence type="ECO:0000313" key="2">
    <source>
        <dbReference type="EMBL" id="TMR11512.1"/>
    </source>
</evidence>
<protein>
    <submittedName>
        <fullName evidence="2">Uncharacterized protein</fullName>
    </submittedName>
</protein>
<feature type="compositionally biased region" description="Basic and acidic residues" evidence="1">
    <location>
        <begin position="11"/>
        <end position="22"/>
    </location>
</feature>
<dbReference type="Proteomes" id="UP000309128">
    <property type="component" value="Unassembled WGS sequence"/>
</dbReference>
<gene>
    <name evidence="2" type="ORF">ETD86_35585</name>
</gene>